<dbReference type="Gene3D" id="1.20.1050.10">
    <property type="match status" value="1"/>
</dbReference>
<dbReference type="SUPFAM" id="SSF52833">
    <property type="entry name" value="Thioredoxin-like"/>
    <property type="match status" value="1"/>
</dbReference>
<dbReference type="GO" id="GO:0004364">
    <property type="term" value="F:glutathione transferase activity"/>
    <property type="evidence" value="ECO:0007669"/>
    <property type="project" value="UniProtKB-EC"/>
</dbReference>
<sequence>MTVHIYGPQFSNFVRSVQWVCEEKGIDYQIGFELQDSPVEFKGEQHRAWHPYLKLPVLVHENRALAETAPICRYLDNAFDGPALQPVDAWARAECDSWCQLVSIYIDKAIVRDYLLELYFPKTDDGKPRMDVVMANLPAAKAALAVLAQQLGNKPYLMGEHFTLVDAIAGPIVCYAAGLEGKVALVDAASPLRAYVARLQARKSSAKVLQVTG</sequence>
<feature type="domain" description="GST C-terminal" evidence="4">
    <location>
        <begin position="88"/>
        <end position="213"/>
    </location>
</feature>
<dbReference type="SUPFAM" id="SSF47616">
    <property type="entry name" value="GST C-terminal domain-like"/>
    <property type="match status" value="1"/>
</dbReference>
<name>K4KP00_SIMAS</name>
<dbReference type="OrthoDB" id="5740960at2"/>
<dbReference type="PROSITE" id="PS50405">
    <property type="entry name" value="GST_CTER"/>
    <property type="match status" value="1"/>
</dbReference>
<dbReference type="GO" id="GO:0005737">
    <property type="term" value="C:cytoplasm"/>
    <property type="evidence" value="ECO:0007669"/>
    <property type="project" value="TreeGrafter"/>
</dbReference>
<dbReference type="SFLD" id="SFLDG00358">
    <property type="entry name" value="Main_(cytGST)"/>
    <property type="match status" value="1"/>
</dbReference>
<proteinExistence type="predicted"/>
<dbReference type="CDD" id="cd00299">
    <property type="entry name" value="GST_C_family"/>
    <property type="match status" value="1"/>
</dbReference>
<dbReference type="InterPro" id="IPR040079">
    <property type="entry name" value="Glutathione_S-Trfase"/>
</dbReference>
<dbReference type="InterPro" id="IPR036282">
    <property type="entry name" value="Glutathione-S-Trfase_C_sf"/>
</dbReference>
<dbReference type="STRING" id="1117647.M5M_13470"/>
<evidence type="ECO:0000256" key="2">
    <source>
        <dbReference type="ARBA" id="ARBA00022679"/>
    </source>
</evidence>
<evidence type="ECO:0000259" key="3">
    <source>
        <dbReference type="PROSITE" id="PS50404"/>
    </source>
</evidence>
<dbReference type="EC" id="2.5.1.18" evidence="1"/>
<organism evidence="5 6">
    <name type="scientific">Simiduia agarivorans (strain DSM 21679 / JCM 13881 / BCRC 17597 / SA1)</name>
    <dbReference type="NCBI Taxonomy" id="1117647"/>
    <lineage>
        <taxon>Bacteria</taxon>
        <taxon>Pseudomonadati</taxon>
        <taxon>Pseudomonadota</taxon>
        <taxon>Gammaproteobacteria</taxon>
        <taxon>Cellvibrionales</taxon>
        <taxon>Cellvibrionaceae</taxon>
        <taxon>Simiduia</taxon>
    </lineage>
</organism>
<dbReference type="PANTHER" id="PTHR43900:SF3">
    <property type="entry name" value="GLUTATHIONE S-TRANSFERASE RHO"/>
    <property type="match status" value="1"/>
</dbReference>
<dbReference type="Gene3D" id="3.40.30.10">
    <property type="entry name" value="Glutaredoxin"/>
    <property type="match status" value="1"/>
</dbReference>
<protein>
    <recommendedName>
        <fullName evidence="1">glutathione transferase</fullName>
        <ecNumber evidence="1">2.5.1.18</ecNumber>
    </recommendedName>
</protein>
<dbReference type="eggNOG" id="COG0625">
    <property type="taxonomic scope" value="Bacteria"/>
</dbReference>
<evidence type="ECO:0000259" key="4">
    <source>
        <dbReference type="PROSITE" id="PS50405"/>
    </source>
</evidence>
<dbReference type="PROSITE" id="PS50404">
    <property type="entry name" value="GST_NTER"/>
    <property type="match status" value="1"/>
</dbReference>
<accession>K4KP00</accession>
<evidence type="ECO:0000313" key="5">
    <source>
        <dbReference type="EMBL" id="AFU99838.1"/>
    </source>
</evidence>
<dbReference type="InterPro" id="IPR010987">
    <property type="entry name" value="Glutathione-S-Trfase_C-like"/>
</dbReference>
<dbReference type="AlphaFoldDB" id="K4KP00"/>
<dbReference type="Pfam" id="PF13410">
    <property type="entry name" value="GST_C_2"/>
    <property type="match status" value="1"/>
</dbReference>
<dbReference type="RefSeq" id="WP_015048000.1">
    <property type="nucleotide sequence ID" value="NC_018868.3"/>
</dbReference>
<feature type="domain" description="GST N-terminal" evidence="3">
    <location>
        <begin position="1"/>
        <end position="83"/>
    </location>
</feature>
<dbReference type="EMBL" id="CP003746">
    <property type="protein sequence ID" value="AFU99838.1"/>
    <property type="molecule type" value="Genomic_DNA"/>
</dbReference>
<dbReference type="Proteomes" id="UP000000466">
    <property type="component" value="Chromosome"/>
</dbReference>
<dbReference type="CDD" id="cd00570">
    <property type="entry name" value="GST_N_family"/>
    <property type="match status" value="1"/>
</dbReference>
<keyword evidence="2" id="KW-0808">Transferase</keyword>
<dbReference type="GO" id="GO:0043295">
    <property type="term" value="F:glutathione binding"/>
    <property type="evidence" value="ECO:0007669"/>
    <property type="project" value="TreeGrafter"/>
</dbReference>
<gene>
    <name evidence="5" type="ordered locus">M5M_13470</name>
</gene>
<evidence type="ECO:0000256" key="1">
    <source>
        <dbReference type="ARBA" id="ARBA00012452"/>
    </source>
</evidence>
<dbReference type="HOGENOM" id="CLU_011226_5_2_6"/>
<dbReference type="KEGG" id="saga:M5M_13470"/>
<evidence type="ECO:0000313" key="6">
    <source>
        <dbReference type="Proteomes" id="UP000000466"/>
    </source>
</evidence>
<keyword evidence="6" id="KW-1185">Reference proteome</keyword>
<dbReference type="Pfam" id="PF13417">
    <property type="entry name" value="GST_N_3"/>
    <property type="match status" value="1"/>
</dbReference>
<dbReference type="InterPro" id="IPR004045">
    <property type="entry name" value="Glutathione_S-Trfase_N"/>
</dbReference>
<dbReference type="SFLD" id="SFLDS00019">
    <property type="entry name" value="Glutathione_Transferase_(cytos"/>
    <property type="match status" value="1"/>
</dbReference>
<dbReference type="InterPro" id="IPR036249">
    <property type="entry name" value="Thioredoxin-like_sf"/>
</dbReference>
<reference evidence="5 6" key="1">
    <citation type="journal article" date="2013" name="Genome Announc.">
        <title>Complete genome sequence of Simiduia agarivorans SA1(T), a marine bacterium able to degrade a variety of polysaccharides.</title>
        <authorList>
            <person name="Lin S.Y."/>
            <person name="Shieh W.Y."/>
            <person name="Chen J.S."/>
            <person name="Tang S.L."/>
        </authorList>
    </citation>
    <scope>NUCLEOTIDE SEQUENCE [LARGE SCALE GENOMIC DNA]</scope>
    <source>
        <strain evidence="6">DSM 21679 / JCM 13881 / BCRC 17597 / SA1</strain>
    </source>
</reference>
<dbReference type="PANTHER" id="PTHR43900">
    <property type="entry name" value="GLUTATHIONE S-TRANSFERASE RHO"/>
    <property type="match status" value="1"/>
</dbReference>